<dbReference type="AlphaFoldDB" id="A0A4R3LUY1"/>
<reference evidence="1 2" key="1">
    <citation type="submission" date="2019-03" db="EMBL/GenBank/DDBJ databases">
        <title>Genomic Encyclopedia of Type Strains, Phase IV (KMG-IV): sequencing the most valuable type-strain genomes for metagenomic binning, comparative biology and taxonomic classification.</title>
        <authorList>
            <person name="Goeker M."/>
        </authorList>
    </citation>
    <scope>NUCLEOTIDE SEQUENCE [LARGE SCALE GENOMIC DNA]</scope>
    <source>
        <strain evidence="1 2">DSM 24591</strain>
    </source>
</reference>
<dbReference type="RefSeq" id="WP_132583768.1">
    <property type="nucleotide sequence ID" value="NZ_SMAJ01000012.1"/>
</dbReference>
<organism evidence="1 2">
    <name type="scientific">Paralcaligenes ureilyticus</name>
    <dbReference type="NCBI Taxonomy" id="627131"/>
    <lineage>
        <taxon>Bacteria</taxon>
        <taxon>Pseudomonadati</taxon>
        <taxon>Pseudomonadota</taxon>
        <taxon>Betaproteobacteria</taxon>
        <taxon>Burkholderiales</taxon>
        <taxon>Alcaligenaceae</taxon>
        <taxon>Paralcaligenes</taxon>
    </lineage>
</organism>
<protein>
    <submittedName>
        <fullName evidence="1">Uncharacterized protein</fullName>
    </submittedName>
</protein>
<proteinExistence type="predicted"/>
<keyword evidence="2" id="KW-1185">Reference proteome</keyword>
<sequence>MQIVLPGALPDPSEARELAPHVLKAAPTLSRWLRLGRASITTTDPVAAGCTPYEHWLLSAHGFKPAQGQNLSSGLGPLWAGNVTKRDQPVWLAELVHVAPSRDGARLFGASDLSIELAESVALFDSAQDFFKGSGFSASPSSARHWLITIHGNFAPVCASPSLVSLGSMNDSWPKEPEARPWRRLVNELQMLWFDHPVNRARQARGLAPINSLWLFGGAKADQFADTRSTPVFKICETLHVPFNTHDWSAWLQALGELESTVFQPLAHTPPELVLIGRDRFVQLRPGTLARFVNRLPGKHWSNWWSPRN</sequence>
<accession>A0A4R3LUY1</accession>
<name>A0A4R3LUY1_9BURK</name>
<dbReference type="Proteomes" id="UP000295525">
    <property type="component" value="Unassembled WGS sequence"/>
</dbReference>
<comment type="caution">
    <text evidence="1">The sequence shown here is derived from an EMBL/GenBank/DDBJ whole genome shotgun (WGS) entry which is preliminary data.</text>
</comment>
<dbReference type="OrthoDB" id="5295974at2"/>
<dbReference type="EMBL" id="SMAJ01000012">
    <property type="protein sequence ID" value="TCT04420.1"/>
    <property type="molecule type" value="Genomic_DNA"/>
</dbReference>
<gene>
    <name evidence="1" type="ORF">EDC26_11212</name>
</gene>
<evidence type="ECO:0000313" key="1">
    <source>
        <dbReference type="EMBL" id="TCT04420.1"/>
    </source>
</evidence>
<evidence type="ECO:0000313" key="2">
    <source>
        <dbReference type="Proteomes" id="UP000295525"/>
    </source>
</evidence>